<evidence type="ECO:0000259" key="6">
    <source>
        <dbReference type="Pfam" id="PF25989"/>
    </source>
</evidence>
<feature type="signal peptide" evidence="3">
    <location>
        <begin position="1"/>
        <end position="25"/>
    </location>
</feature>
<dbReference type="InterPro" id="IPR058792">
    <property type="entry name" value="Beta-barrel_RND_2"/>
</dbReference>
<dbReference type="Pfam" id="PF25989">
    <property type="entry name" value="YknX_C"/>
    <property type="match status" value="1"/>
</dbReference>
<comment type="caution">
    <text evidence="7">The sequence shown here is derived from an EMBL/GenBank/DDBJ whole genome shotgun (WGS) entry which is preliminary data.</text>
</comment>
<gene>
    <name evidence="7" type="primary">mdtA_1</name>
    <name evidence="7" type="ORF">PAESOLCIP111_00623</name>
</gene>
<name>A0A916NV72_9BACL</name>
<organism evidence="7 8">
    <name type="scientific">Paenibacillus solanacearum</name>
    <dbReference type="NCBI Taxonomy" id="2048548"/>
    <lineage>
        <taxon>Bacteria</taxon>
        <taxon>Bacillati</taxon>
        <taxon>Bacillota</taxon>
        <taxon>Bacilli</taxon>
        <taxon>Bacillales</taxon>
        <taxon>Paenibacillaceae</taxon>
        <taxon>Paenibacillus</taxon>
    </lineage>
</organism>
<dbReference type="AlphaFoldDB" id="A0A916NV72"/>
<dbReference type="PANTHER" id="PTHR30469">
    <property type="entry name" value="MULTIDRUG RESISTANCE PROTEIN MDTA"/>
    <property type="match status" value="1"/>
</dbReference>
<proteinExistence type="inferred from homology"/>
<evidence type="ECO:0000259" key="4">
    <source>
        <dbReference type="Pfam" id="PF25954"/>
    </source>
</evidence>
<evidence type="ECO:0000259" key="5">
    <source>
        <dbReference type="Pfam" id="PF25973"/>
    </source>
</evidence>
<feature type="chain" id="PRO_5039028480" evidence="3">
    <location>
        <begin position="26"/>
        <end position="433"/>
    </location>
</feature>
<feature type="region of interest" description="Disordered" evidence="2">
    <location>
        <begin position="398"/>
        <end position="433"/>
    </location>
</feature>
<dbReference type="GO" id="GO:1990281">
    <property type="term" value="C:efflux pump complex"/>
    <property type="evidence" value="ECO:0007669"/>
    <property type="project" value="TreeGrafter"/>
</dbReference>
<dbReference type="InterPro" id="IPR006143">
    <property type="entry name" value="RND_pump_MFP"/>
</dbReference>
<accession>A0A916NV72</accession>
<keyword evidence="3" id="KW-0732">Signal</keyword>
<dbReference type="InterPro" id="IPR058637">
    <property type="entry name" value="YknX-like_C"/>
</dbReference>
<feature type="domain" description="CusB-like beta-barrel" evidence="4">
    <location>
        <begin position="266"/>
        <end position="340"/>
    </location>
</feature>
<evidence type="ECO:0000256" key="3">
    <source>
        <dbReference type="SAM" id="SignalP"/>
    </source>
</evidence>
<feature type="region of interest" description="Disordered" evidence="2">
    <location>
        <begin position="110"/>
        <end position="133"/>
    </location>
</feature>
<protein>
    <submittedName>
        <fullName evidence="7">Multidrug resistance protein MdtA</fullName>
    </submittedName>
</protein>
<comment type="similarity">
    <text evidence="1">Belongs to the membrane fusion protein (MFP) (TC 8.A.1) family.</text>
</comment>
<dbReference type="GO" id="GO:0015562">
    <property type="term" value="F:efflux transmembrane transporter activity"/>
    <property type="evidence" value="ECO:0007669"/>
    <property type="project" value="TreeGrafter"/>
</dbReference>
<feature type="domain" description="CzcB-like barrel-sandwich hybrid" evidence="5">
    <location>
        <begin position="71"/>
        <end position="258"/>
    </location>
</feature>
<evidence type="ECO:0000313" key="8">
    <source>
        <dbReference type="Proteomes" id="UP000693672"/>
    </source>
</evidence>
<dbReference type="PROSITE" id="PS51257">
    <property type="entry name" value="PROKAR_LIPOPROTEIN"/>
    <property type="match status" value="1"/>
</dbReference>
<feature type="domain" description="YknX-like C-terminal permuted SH3-like" evidence="6">
    <location>
        <begin position="345"/>
        <end position="412"/>
    </location>
</feature>
<evidence type="ECO:0000256" key="1">
    <source>
        <dbReference type="ARBA" id="ARBA00009477"/>
    </source>
</evidence>
<feature type="compositionally biased region" description="Low complexity" evidence="2">
    <location>
        <begin position="413"/>
        <end position="433"/>
    </location>
</feature>
<dbReference type="Pfam" id="PF25973">
    <property type="entry name" value="BSH_CzcB"/>
    <property type="match status" value="1"/>
</dbReference>
<dbReference type="InterPro" id="IPR058647">
    <property type="entry name" value="BSH_CzcB-like"/>
</dbReference>
<evidence type="ECO:0000256" key="2">
    <source>
        <dbReference type="SAM" id="MobiDB-lite"/>
    </source>
</evidence>
<dbReference type="Proteomes" id="UP000693672">
    <property type="component" value="Unassembled WGS sequence"/>
</dbReference>
<feature type="compositionally biased region" description="Polar residues" evidence="2">
    <location>
        <begin position="110"/>
        <end position="123"/>
    </location>
</feature>
<evidence type="ECO:0000313" key="7">
    <source>
        <dbReference type="EMBL" id="CAG7603699.1"/>
    </source>
</evidence>
<feature type="compositionally biased region" description="Basic and acidic residues" evidence="2">
    <location>
        <begin position="124"/>
        <end position="133"/>
    </location>
</feature>
<dbReference type="RefSeq" id="WP_218090458.1">
    <property type="nucleotide sequence ID" value="NZ_CAJVAS010000002.1"/>
</dbReference>
<dbReference type="NCBIfam" id="TIGR01730">
    <property type="entry name" value="RND_mfp"/>
    <property type="match status" value="1"/>
</dbReference>
<dbReference type="Pfam" id="PF25954">
    <property type="entry name" value="Beta-barrel_RND_2"/>
    <property type="match status" value="1"/>
</dbReference>
<sequence length="433" mass="46912">MSERAKKAKKRVWTLALLAAVTALAAGCSASKGQATVNMDLENKPLKTETIAKKKISEPREQIADVAAITTVDIMPKASGQVTSVYKKRGDVVQAGEALFHIDSRDAESASQKSRISLESARQSLEKSREDTVNTRRDLQSAIAKAEEQVSNAQKEYSKIRNDYDEGQATLRQVEQAETAYNNARLDLESQQNKLAAMDKTDPLAAQQAQASSSQVAYEDAQRALENYDVKAPVSGVLTDFSVEAGGSVSQTAKVGQVQQIDPIKIKAELTEASYQLVKNKKQLTFFSTDRSSEKATADITFLSNVMSAQTKTYSLELEVANADQKLKPGSRVLLQLTTEDEEQVIAVPTLSIVREGADSYVFVLQGDHVERRKVKLGRLGDTYQEVLDGVKEGEKLVTSGQHQLKDGQKVNSAGAAVAPSASGQPAADSSKK</sequence>
<reference evidence="7" key="1">
    <citation type="submission" date="2021-06" db="EMBL/GenBank/DDBJ databases">
        <authorList>
            <person name="Criscuolo A."/>
        </authorList>
    </citation>
    <scope>NUCLEOTIDE SEQUENCE</scope>
    <source>
        <strain evidence="7">CIP111600</strain>
    </source>
</reference>
<dbReference type="EMBL" id="CAJVAS010000002">
    <property type="protein sequence ID" value="CAG7603699.1"/>
    <property type="molecule type" value="Genomic_DNA"/>
</dbReference>
<keyword evidence="8" id="KW-1185">Reference proteome</keyword>